<dbReference type="Pfam" id="PF21787">
    <property type="entry name" value="TNP-like_RNaseH_N"/>
    <property type="match status" value="1"/>
</dbReference>
<dbReference type="InterPro" id="IPR048367">
    <property type="entry name" value="TNP-like_RNaseH_C"/>
</dbReference>
<dbReference type="OrthoDB" id="6371942at2759"/>
<evidence type="ECO:0000313" key="6">
    <source>
        <dbReference type="Proteomes" id="UP000076858"/>
    </source>
</evidence>
<feature type="domain" description="Transposable element P transposase-like GTP-binding insertion" evidence="3">
    <location>
        <begin position="541"/>
        <end position="642"/>
    </location>
</feature>
<organism evidence="5 6">
    <name type="scientific">Daphnia magna</name>
    <dbReference type="NCBI Taxonomy" id="35525"/>
    <lineage>
        <taxon>Eukaryota</taxon>
        <taxon>Metazoa</taxon>
        <taxon>Ecdysozoa</taxon>
        <taxon>Arthropoda</taxon>
        <taxon>Crustacea</taxon>
        <taxon>Branchiopoda</taxon>
        <taxon>Diplostraca</taxon>
        <taxon>Cladocera</taxon>
        <taxon>Anomopoda</taxon>
        <taxon>Daphniidae</taxon>
        <taxon>Daphnia</taxon>
    </lineage>
</organism>
<evidence type="ECO:0000259" key="2">
    <source>
        <dbReference type="Pfam" id="PF21787"/>
    </source>
</evidence>
<keyword evidence="6" id="KW-1185">Reference proteome</keyword>
<comment type="caution">
    <text evidence="5">The sequence shown here is derived from an EMBL/GenBank/DDBJ whole genome shotgun (WGS) entry which is preliminary data.</text>
</comment>
<dbReference type="PANTHER" id="PTHR47577">
    <property type="entry name" value="THAP DOMAIN-CONTAINING PROTEIN 6"/>
    <property type="match status" value="1"/>
</dbReference>
<evidence type="ECO:0000313" key="5">
    <source>
        <dbReference type="EMBL" id="KZS21973.1"/>
    </source>
</evidence>
<feature type="domain" description="Transposable element P transposase-like RNase H" evidence="2">
    <location>
        <begin position="311"/>
        <end position="449"/>
    </location>
</feature>
<evidence type="ECO:0008006" key="7">
    <source>
        <dbReference type="Google" id="ProtNLM"/>
    </source>
</evidence>
<dbReference type="Pfam" id="PF21788">
    <property type="entry name" value="TNP-like_GBD"/>
    <property type="match status" value="1"/>
</dbReference>
<feature type="coiled-coil region" evidence="1">
    <location>
        <begin position="149"/>
        <end position="190"/>
    </location>
</feature>
<dbReference type="Proteomes" id="UP000076858">
    <property type="component" value="Unassembled WGS sequence"/>
</dbReference>
<dbReference type="InterPro" id="IPR048365">
    <property type="entry name" value="TNP-like_RNaseH_N"/>
</dbReference>
<dbReference type="AlphaFoldDB" id="A0A162T7B7"/>
<dbReference type="Pfam" id="PF21789">
    <property type="entry name" value="TNP-like_RNaseH_C"/>
    <property type="match status" value="1"/>
</dbReference>
<dbReference type="STRING" id="35525.A0A162T7B7"/>
<dbReference type="InterPro" id="IPR048366">
    <property type="entry name" value="TNP-like_GBD"/>
</dbReference>
<dbReference type="EMBL" id="LRGB01000006">
    <property type="protein sequence ID" value="KZS21973.1"/>
    <property type="molecule type" value="Genomic_DNA"/>
</dbReference>
<dbReference type="PANTHER" id="PTHR47577:SF2">
    <property type="entry name" value="THAP DOMAIN CONTAINING 9"/>
    <property type="match status" value="1"/>
</dbReference>
<proteinExistence type="predicted"/>
<sequence>MCKIPPAWYWITPKDDPTVLICMQLNVKTRTKSLQFRDKTVYLCLNCKVFGSTLLDSLHENETLAQQFERVIRDFDEAQICPGVTEEKFRKIKFCAGAFLQEEVWRSVDCKLVYNGTDQECCADCYTIKRALGRLMSKSLSTMSDEDKLQKLKNDYRLAMKKIDRKSEKIQKMEKEIASMEAQEHMFKLEKSIMTSELKMKQAIIDSQALEMLKLRQEFAQKASDVQQNDSTLKAILNGLNSKERLVVRMIIDKANCKHGNGMRYDAEWIMECLLLRIKSPRAYKHLCSNTLLPLPCLDTIRRLLSSMPVSFGFNEEALSSIKRTLSSLDLGFRRGSLVWDEMSITKSVKYDPQKMGFEGFVDYGTGDVNQDVVGIEEQLADHCLLFIFRPYRSPWVQPIAVFATKGAAPGHVIYRLLVKAIVALEAVGARVNSVTCDGAQPNKSAWSVCGISGSPDKDGNISCSIQHPTAKEPEEKIWFLQDVPHLYKCVRNHIFTRRKVVKPRLEKIMNSPTEKVTKRTKTNSANKLVPWKTTDIFYDLKFKGKQVSHKDFVLLFETDNAKRGGMSIAYKLRHEHIYPNAFQKMNVKLMSQVFSHSVAKAFDFYRSKNPATMDAFRHTEATQELVQLLNNSFDTMNGRHFGERIWSGNWQRHKKNLTDLLDALNDTEAHSKASKENFRPFLSDTSLKAMRVTVNSTIQLAEFLLGGCNYNYVLTGKFNQDCIERFFGIVRSCGGGQEAPTASSFLRIYRMLSIYVPVRNALHRVDGNCDDNERMHVLTSYKDCMLQSFRENVKQAKDIRKSLRDELLKGLMYSNECQKKAPNVDLDIVQSNATYYLCGYLLHSRAEQINCNMCLALLSTE</sequence>
<keyword evidence="1" id="KW-0175">Coiled coil</keyword>
<gene>
    <name evidence="5" type="ORF">APZ42_010986</name>
</gene>
<evidence type="ECO:0000259" key="4">
    <source>
        <dbReference type="Pfam" id="PF21789"/>
    </source>
</evidence>
<protein>
    <recommendedName>
        <fullName evidence="7">Transposable element P transposase</fullName>
    </recommendedName>
</protein>
<evidence type="ECO:0000256" key="1">
    <source>
        <dbReference type="SAM" id="Coils"/>
    </source>
</evidence>
<evidence type="ECO:0000259" key="3">
    <source>
        <dbReference type="Pfam" id="PF21788"/>
    </source>
</evidence>
<feature type="domain" description="Transposable element P transposase-like RNase H C-terminal" evidence="4">
    <location>
        <begin position="718"/>
        <end position="751"/>
    </location>
</feature>
<accession>A0A162T7B7</accession>
<name>A0A162T7B7_9CRUS</name>
<reference evidence="5 6" key="1">
    <citation type="submission" date="2016-03" db="EMBL/GenBank/DDBJ databases">
        <title>EvidentialGene: Evidence-directed Construction of Genes on Genomes.</title>
        <authorList>
            <person name="Gilbert D.G."/>
            <person name="Choi J.-H."/>
            <person name="Mockaitis K."/>
            <person name="Colbourne J."/>
            <person name="Pfrender M."/>
        </authorList>
    </citation>
    <scope>NUCLEOTIDE SEQUENCE [LARGE SCALE GENOMIC DNA]</scope>
    <source>
        <strain evidence="5 6">Xinb3</strain>
        <tissue evidence="5">Complete organism</tissue>
    </source>
</reference>